<dbReference type="AlphaFoldDB" id="A0A6I9PBW3"/>
<feature type="region of interest" description="Disordered" evidence="1">
    <location>
        <begin position="1"/>
        <end position="24"/>
    </location>
</feature>
<evidence type="ECO:0000313" key="3">
    <source>
        <dbReference type="RefSeq" id="XP_010783531.1"/>
    </source>
</evidence>
<protein>
    <submittedName>
        <fullName evidence="3">Uncharacterized protein</fullName>
    </submittedName>
</protein>
<accession>A0A6I9PBW3</accession>
<gene>
    <name evidence="3" type="primary">LOC104957586</name>
</gene>
<dbReference type="GeneID" id="104957586"/>
<dbReference type="Proteomes" id="UP000504611">
    <property type="component" value="Unplaced"/>
</dbReference>
<keyword evidence="2" id="KW-1185">Reference proteome</keyword>
<reference evidence="3" key="1">
    <citation type="submission" date="2025-08" db="UniProtKB">
        <authorList>
            <consortium name="RefSeq"/>
        </authorList>
    </citation>
    <scope>IDENTIFICATION</scope>
    <source>
        <tissue evidence="3">Muscle</tissue>
    </source>
</reference>
<evidence type="ECO:0000313" key="2">
    <source>
        <dbReference type="Proteomes" id="UP000504611"/>
    </source>
</evidence>
<dbReference type="OrthoDB" id="9973935at2759"/>
<organism evidence="2 3">
    <name type="scientific">Notothenia coriiceps</name>
    <name type="common">black rockcod</name>
    <dbReference type="NCBI Taxonomy" id="8208"/>
    <lineage>
        <taxon>Eukaryota</taxon>
        <taxon>Metazoa</taxon>
        <taxon>Chordata</taxon>
        <taxon>Craniata</taxon>
        <taxon>Vertebrata</taxon>
        <taxon>Euteleostomi</taxon>
        <taxon>Actinopterygii</taxon>
        <taxon>Neopterygii</taxon>
        <taxon>Teleostei</taxon>
        <taxon>Neoteleostei</taxon>
        <taxon>Acanthomorphata</taxon>
        <taxon>Eupercaria</taxon>
        <taxon>Perciformes</taxon>
        <taxon>Notothenioidei</taxon>
        <taxon>Nototheniidae</taxon>
        <taxon>Notothenia</taxon>
    </lineage>
</organism>
<evidence type="ECO:0000256" key="1">
    <source>
        <dbReference type="SAM" id="MobiDB-lite"/>
    </source>
</evidence>
<dbReference type="KEGG" id="ncc:104957586"/>
<proteinExistence type="predicted"/>
<dbReference type="RefSeq" id="XP_010783531.1">
    <property type="nucleotide sequence ID" value="XM_010785229.1"/>
</dbReference>
<name>A0A6I9PBW3_9TELE</name>
<sequence>MPQQSQRRSEGVPPAPRKTSPQQKDSALSLLVQSSIIISPVQFIVQMNTQVFVRFQNLNVCSLDVHWCRGGVLAPSEIYHQLLGLRCVQLKVVPLELVPLEGVPLEVVLLEGVPLEVVPLEEVPLEGVPLELVPLEVVPLEEVPLEEVPLEVVPLEVVPLEEVPLELVPLEVVPLAPEGEVLRQLPVLPVVLVGDEANDGGVVRELLQVGEGPLQQVDDGVIHPDGRLVGELQRVH</sequence>